<evidence type="ECO:0000256" key="2">
    <source>
        <dbReference type="ARBA" id="ARBA00009262"/>
    </source>
</evidence>
<dbReference type="EMBL" id="CP003345">
    <property type="protein sequence ID" value="AFM05197.1"/>
    <property type="molecule type" value="Genomic_DNA"/>
</dbReference>
<comment type="similarity">
    <text evidence="2">Belongs to the ANKZF1/VMS1 family.</text>
</comment>
<dbReference type="GO" id="GO:0005737">
    <property type="term" value="C:cytoplasm"/>
    <property type="evidence" value="ECO:0007669"/>
    <property type="project" value="UniProtKB-SubCell"/>
</dbReference>
<dbReference type="PANTHER" id="PTHR16036">
    <property type="entry name" value="ANKYRIN REPEAT AND ZINC FINGER DOMAIN-CONTAINING PROTEIN 1"/>
    <property type="match status" value="1"/>
</dbReference>
<evidence type="ECO:0000313" key="11">
    <source>
        <dbReference type="EMBL" id="AFM05197.1"/>
    </source>
</evidence>
<keyword evidence="5" id="KW-0677">Repeat</keyword>
<evidence type="ECO:0000256" key="6">
    <source>
        <dbReference type="ARBA" id="ARBA00022759"/>
    </source>
</evidence>
<dbReference type="PROSITE" id="PS52044">
    <property type="entry name" value="VLRF1"/>
    <property type="match status" value="1"/>
</dbReference>
<feature type="domain" description="VLRF1" evidence="10">
    <location>
        <begin position="82"/>
        <end position="226"/>
    </location>
</feature>
<dbReference type="InterPro" id="IPR047139">
    <property type="entry name" value="ANKZ1/VMS1"/>
</dbReference>
<keyword evidence="3" id="KW-0963">Cytoplasm</keyword>
<dbReference type="GO" id="GO:0016787">
    <property type="term" value="F:hydrolase activity"/>
    <property type="evidence" value="ECO:0007669"/>
    <property type="project" value="UniProtKB-KW"/>
</dbReference>
<protein>
    <recommendedName>
        <fullName evidence="10">VLRF1 domain-containing protein</fullName>
    </recommendedName>
</protein>
<evidence type="ECO:0000256" key="4">
    <source>
        <dbReference type="ARBA" id="ARBA00022722"/>
    </source>
</evidence>
<sequence>MNYSDSIDLIERLTSLDSQNKESEEAVFWDSDPKKGVLYGTNQDGEKVIDFRVPITFPTLPTKEDEQKTLCFSDYSDKIAFLPKPYLLILIQSGYASLGYFEDGELIYHKAITAYMVRKKQGKSQIKHLNSKGKSRLGSRIRLQNTILFFEQINSKLKEWHKKSAIFDKVECIGQSGSPDLWHLFYTSKETAPFQKDDSRLRKVPITVHAPNFEELQRVNSWANRGKITTYKDNLPFLNNLGDVIEW</sequence>
<evidence type="ECO:0000256" key="3">
    <source>
        <dbReference type="ARBA" id="ARBA00022490"/>
    </source>
</evidence>
<dbReference type="RefSeq" id="WP_014798631.1">
    <property type="nucleotide sequence ID" value="NC_018018.1"/>
</dbReference>
<accession>I4AML2</accession>
<dbReference type="PATRIC" id="fig|880071.3.peg.2831"/>
<keyword evidence="12" id="KW-1185">Reference proteome</keyword>
<dbReference type="Proteomes" id="UP000006054">
    <property type="component" value="Chromosome"/>
</dbReference>
<evidence type="ECO:0000256" key="8">
    <source>
        <dbReference type="ARBA" id="ARBA00023043"/>
    </source>
</evidence>
<evidence type="ECO:0000256" key="7">
    <source>
        <dbReference type="ARBA" id="ARBA00022801"/>
    </source>
</evidence>
<evidence type="ECO:0000313" key="12">
    <source>
        <dbReference type="Proteomes" id="UP000006054"/>
    </source>
</evidence>
<dbReference type="KEGG" id="fli:Fleli_2844"/>
<dbReference type="HOGENOM" id="CLU_1193289_0_0_10"/>
<dbReference type="eggNOG" id="ENOG502ZM41">
    <property type="taxonomic scope" value="Bacteria"/>
</dbReference>
<evidence type="ECO:0000256" key="5">
    <source>
        <dbReference type="ARBA" id="ARBA00022737"/>
    </source>
</evidence>
<keyword evidence="9" id="KW-0175">Coiled coil</keyword>
<evidence type="ECO:0000256" key="9">
    <source>
        <dbReference type="ARBA" id="ARBA00023054"/>
    </source>
</evidence>
<reference evidence="12" key="1">
    <citation type="submission" date="2012-06" db="EMBL/GenBank/DDBJ databases">
        <title>The complete genome of Flexibacter litoralis DSM 6794.</title>
        <authorList>
            <person name="Lucas S."/>
            <person name="Copeland A."/>
            <person name="Lapidus A."/>
            <person name="Glavina del Rio T."/>
            <person name="Dalin E."/>
            <person name="Tice H."/>
            <person name="Bruce D."/>
            <person name="Goodwin L."/>
            <person name="Pitluck S."/>
            <person name="Peters L."/>
            <person name="Ovchinnikova G."/>
            <person name="Lu M."/>
            <person name="Kyrpides N."/>
            <person name="Mavromatis K."/>
            <person name="Ivanova N."/>
            <person name="Brettin T."/>
            <person name="Detter J.C."/>
            <person name="Han C."/>
            <person name="Larimer F."/>
            <person name="Land M."/>
            <person name="Hauser L."/>
            <person name="Markowitz V."/>
            <person name="Cheng J.-F."/>
            <person name="Hugenholtz P."/>
            <person name="Woyke T."/>
            <person name="Wu D."/>
            <person name="Spring S."/>
            <person name="Lang E."/>
            <person name="Kopitz M."/>
            <person name="Brambilla E."/>
            <person name="Klenk H.-P."/>
            <person name="Eisen J.A."/>
        </authorList>
    </citation>
    <scope>NUCLEOTIDE SEQUENCE [LARGE SCALE GENOMIC DNA]</scope>
    <source>
        <strain evidence="12">ATCC 23117 / DSM 6794 / NBRC 15988 / NCIMB 1366 / Sio-4</strain>
    </source>
</reference>
<gene>
    <name evidence="11" type="ordered locus">Fleli_2844</name>
</gene>
<comment type="subcellular location">
    <subcellularLocation>
        <location evidence="1">Cytoplasm</location>
    </subcellularLocation>
</comment>
<proteinExistence type="inferred from homology"/>
<keyword evidence="8" id="KW-0040">ANK repeat</keyword>
<dbReference type="Pfam" id="PF18826">
    <property type="entry name" value="bVLRF1"/>
    <property type="match status" value="1"/>
</dbReference>
<dbReference type="PANTHER" id="PTHR16036:SF2">
    <property type="entry name" value="TRNA ENDONUCLEASE ANKZF1"/>
    <property type="match status" value="1"/>
</dbReference>
<name>I4AML2_BERLS</name>
<keyword evidence="7" id="KW-0378">Hydrolase</keyword>
<keyword evidence="6" id="KW-0255">Endonuclease</keyword>
<keyword evidence="4" id="KW-0540">Nuclease</keyword>
<dbReference type="GO" id="GO:0036503">
    <property type="term" value="P:ERAD pathway"/>
    <property type="evidence" value="ECO:0007669"/>
    <property type="project" value="TreeGrafter"/>
</dbReference>
<dbReference type="InterPro" id="IPR041175">
    <property type="entry name" value="VLRF1/Vms1"/>
</dbReference>
<dbReference type="STRING" id="880071.Fleli_2844"/>
<dbReference type="GO" id="GO:0004519">
    <property type="term" value="F:endonuclease activity"/>
    <property type="evidence" value="ECO:0007669"/>
    <property type="project" value="UniProtKB-KW"/>
</dbReference>
<dbReference type="AlphaFoldDB" id="I4AML2"/>
<evidence type="ECO:0000259" key="10">
    <source>
        <dbReference type="PROSITE" id="PS52044"/>
    </source>
</evidence>
<organism evidence="11 12">
    <name type="scientific">Bernardetia litoralis (strain ATCC 23117 / DSM 6794 / NBRC 15988 / NCIMB 1366 / Fx l1 / Sio-4)</name>
    <name type="common">Flexibacter litoralis</name>
    <dbReference type="NCBI Taxonomy" id="880071"/>
    <lineage>
        <taxon>Bacteria</taxon>
        <taxon>Pseudomonadati</taxon>
        <taxon>Bacteroidota</taxon>
        <taxon>Cytophagia</taxon>
        <taxon>Cytophagales</taxon>
        <taxon>Bernardetiaceae</taxon>
        <taxon>Bernardetia</taxon>
    </lineage>
</organism>
<dbReference type="OrthoDB" id="850705at2"/>
<evidence type="ECO:0000256" key="1">
    <source>
        <dbReference type="ARBA" id="ARBA00004496"/>
    </source>
</evidence>